<accession>A0ABD3MYF0</accession>
<dbReference type="Proteomes" id="UP001530293">
    <property type="component" value="Unassembled WGS sequence"/>
</dbReference>
<dbReference type="EMBL" id="JALLBG020000072">
    <property type="protein sequence ID" value="KAL3767846.1"/>
    <property type="molecule type" value="Genomic_DNA"/>
</dbReference>
<dbReference type="PRINTS" id="PR01837">
    <property type="entry name" value="MGTCSAPBPROT"/>
</dbReference>
<protein>
    <recommendedName>
        <fullName evidence="7">MgtC/SapB/SrpB/YhiD N-terminal domain-containing protein</fullName>
    </recommendedName>
</protein>
<evidence type="ECO:0000313" key="8">
    <source>
        <dbReference type="EMBL" id="KAL3767846.1"/>
    </source>
</evidence>
<proteinExistence type="predicted"/>
<evidence type="ECO:0000256" key="6">
    <source>
        <dbReference type="SAM" id="Phobius"/>
    </source>
</evidence>
<evidence type="ECO:0000256" key="1">
    <source>
        <dbReference type="ARBA" id="ARBA00004651"/>
    </source>
</evidence>
<evidence type="ECO:0000256" key="2">
    <source>
        <dbReference type="ARBA" id="ARBA00022475"/>
    </source>
</evidence>
<dbReference type="InterPro" id="IPR003416">
    <property type="entry name" value="MgtC/SapB/SrpB/YhiD_fam"/>
</dbReference>
<feature type="domain" description="MgtC/SapB/SrpB/YhiD N-terminal" evidence="7">
    <location>
        <begin position="88"/>
        <end position="126"/>
    </location>
</feature>
<evidence type="ECO:0000256" key="5">
    <source>
        <dbReference type="ARBA" id="ARBA00023136"/>
    </source>
</evidence>
<sequence length="199" mass="21825">MPSSFFNEVTLFKRILYSTCILYVLCTAIAVLIEPYLTLPCDDYIPTTTTTKLTFPNPFYTFNPCQSTTRYLQLVGLTRLECEFGRNMVMSVLLGSIIGYERRTADRPAGIRTMSVVSLTACLFTWDPGITTLTVKGLNTASAVWLSAAVGVACGGGLYFAATFTTALMLVLLRFGPRATFDRADSVLGMSLPYRSDAP</sequence>
<comment type="caution">
    <text evidence="8">The sequence shown here is derived from an EMBL/GenBank/DDBJ whole genome shotgun (WGS) entry which is preliminary data.</text>
</comment>
<evidence type="ECO:0000256" key="4">
    <source>
        <dbReference type="ARBA" id="ARBA00022989"/>
    </source>
</evidence>
<keyword evidence="5 6" id="KW-0472">Membrane</keyword>
<dbReference type="PANTHER" id="PTHR33778">
    <property type="entry name" value="PROTEIN MGTC"/>
    <property type="match status" value="1"/>
</dbReference>
<evidence type="ECO:0000256" key="3">
    <source>
        <dbReference type="ARBA" id="ARBA00022692"/>
    </source>
</evidence>
<dbReference type="Pfam" id="PF02308">
    <property type="entry name" value="MgtC"/>
    <property type="match status" value="2"/>
</dbReference>
<dbReference type="InterPro" id="IPR049177">
    <property type="entry name" value="MgtC_SapB_SrpB_YhiD_N"/>
</dbReference>
<feature type="domain" description="MgtC/SapB/SrpB/YhiD N-terminal" evidence="7">
    <location>
        <begin position="134"/>
        <end position="176"/>
    </location>
</feature>
<dbReference type="AlphaFoldDB" id="A0ABD3MYF0"/>
<name>A0ABD3MYF0_9STRA</name>
<dbReference type="GO" id="GO:0005886">
    <property type="term" value="C:plasma membrane"/>
    <property type="evidence" value="ECO:0007669"/>
    <property type="project" value="UniProtKB-SubCell"/>
</dbReference>
<feature type="transmembrane region" description="Helical" evidence="6">
    <location>
        <begin position="146"/>
        <end position="173"/>
    </location>
</feature>
<dbReference type="PANTHER" id="PTHR33778:SF1">
    <property type="entry name" value="MAGNESIUM TRANSPORTER YHID-RELATED"/>
    <property type="match status" value="1"/>
</dbReference>
<keyword evidence="2" id="KW-1003">Cell membrane</keyword>
<keyword evidence="3 6" id="KW-0812">Transmembrane</keyword>
<evidence type="ECO:0000313" key="9">
    <source>
        <dbReference type="Proteomes" id="UP001530293"/>
    </source>
</evidence>
<reference evidence="8 9" key="1">
    <citation type="submission" date="2024-10" db="EMBL/GenBank/DDBJ databases">
        <title>Updated reference genomes for cyclostephanoid diatoms.</title>
        <authorList>
            <person name="Roberts W.R."/>
            <person name="Alverson A.J."/>
        </authorList>
    </citation>
    <scope>NUCLEOTIDE SEQUENCE [LARGE SCALE GENOMIC DNA]</scope>
    <source>
        <strain evidence="8 9">AJA232-27</strain>
    </source>
</reference>
<feature type="transmembrane region" description="Helical" evidence="6">
    <location>
        <begin position="15"/>
        <end position="33"/>
    </location>
</feature>
<gene>
    <name evidence="8" type="ORF">ACHAWU_007324</name>
</gene>
<comment type="subcellular location">
    <subcellularLocation>
        <location evidence="1">Cell membrane</location>
        <topology evidence="1">Multi-pass membrane protein</topology>
    </subcellularLocation>
</comment>
<keyword evidence="9" id="KW-1185">Reference proteome</keyword>
<evidence type="ECO:0000259" key="7">
    <source>
        <dbReference type="Pfam" id="PF02308"/>
    </source>
</evidence>
<organism evidence="8 9">
    <name type="scientific">Discostella pseudostelligera</name>
    <dbReference type="NCBI Taxonomy" id="259834"/>
    <lineage>
        <taxon>Eukaryota</taxon>
        <taxon>Sar</taxon>
        <taxon>Stramenopiles</taxon>
        <taxon>Ochrophyta</taxon>
        <taxon>Bacillariophyta</taxon>
        <taxon>Coscinodiscophyceae</taxon>
        <taxon>Thalassiosirophycidae</taxon>
        <taxon>Stephanodiscales</taxon>
        <taxon>Stephanodiscaceae</taxon>
        <taxon>Discostella</taxon>
    </lineage>
</organism>
<keyword evidence="4 6" id="KW-1133">Transmembrane helix</keyword>